<comment type="caution">
    <text evidence="6">The sequence shown here is derived from an EMBL/GenBank/DDBJ whole genome shotgun (WGS) entry which is preliminary data.</text>
</comment>
<dbReference type="HAMAP" id="MF_01908">
    <property type="entry name" value="Cyc_PG_syn"/>
    <property type="match status" value="1"/>
</dbReference>
<dbReference type="Proteomes" id="UP000619545">
    <property type="component" value="Unassembled WGS sequence"/>
</dbReference>
<comment type="function">
    <text evidence="5">Catalyzes the formation of cyclic 2,3-diphosphoglycerate (cDPG) by formation of an intramolecular phosphoanhydride bond at the expense of ATP.</text>
</comment>
<name>A0A832TGF2_9EURY</name>
<dbReference type="GO" id="GO:0016874">
    <property type="term" value="F:ligase activity"/>
    <property type="evidence" value="ECO:0007669"/>
    <property type="project" value="UniProtKB-UniRule"/>
</dbReference>
<dbReference type="RefSeq" id="WP_011018875.1">
    <property type="nucleotide sequence ID" value="NZ_DUJS01000004.1"/>
</dbReference>
<dbReference type="AlphaFoldDB" id="A0A832TGF2"/>
<dbReference type="GO" id="GO:0036356">
    <property type="term" value="F:cyclic 2,3-diphosphoglycerate synthetase activity"/>
    <property type="evidence" value="ECO:0007669"/>
    <property type="project" value="InterPro"/>
</dbReference>
<dbReference type="EMBL" id="DUJS01000004">
    <property type="protein sequence ID" value="HII70334.1"/>
    <property type="molecule type" value="Genomic_DNA"/>
</dbReference>
<proteinExistence type="inferred from homology"/>
<dbReference type="SUPFAM" id="SSF52540">
    <property type="entry name" value="P-loop containing nucleoside triphosphate hydrolases"/>
    <property type="match status" value="1"/>
</dbReference>
<evidence type="ECO:0000313" key="6">
    <source>
        <dbReference type="EMBL" id="HII70334.1"/>
    </source>
</evidence>
<dbReference type="GO" id="GO:0005737">
    <property type="term" value="C:cytoplasm"/>
    <property type="evidence" value="ECO:0007669"/>
    <property type="project" value="UniProtKB-SubCell"/>
</dbReference>
<keyword evidence="1 5" id="KW-0963">Cytoplasm</keyword>
<dbReference type="InterPro" id="IPR027417">
    <property type="entry name" value="P-loop_NTPase"/>
</dbReference>
<evidence type="ECO:0000313" key="7">
    <source>
        <dbReference type="Proteomes" id="UP000619545"/>
    </source>
</evidence>
<keyword evidence="4 5" id="KW-0067">ATP-binding</keyword>
<dbReference type="GO" id="GO:0006094">
    <property type="term" value="P:gluconeogenesis"/>
    <property type="evidence" value="ECO:0007669"/>
    <property type="project" value="InterPro"/>
</dbReference>
<dbReference type="SMR" id="A0A832TGF2"/>
<dbReference type="PIRSF" id="PIRSF009445">
    <property type="entry name" value="Cyc_PG_syn"/>
    <property type="match status" value="1"/>
</dbReference>
<keyword evidence="2 5" id="KW-0436">Ligase</keyword>
<keyword evidence="3 5" id="KW-0547">Nucleotide-binding</keyword>
<protein>
    <recommendedName>
        <fullName evidence="5">Cyclic 2,3-diphosphoglycerate synthetase</fullName>
        <shortName evidence="5">cDPGS</shortName>
        <ecNumber evidence="5">6.5.1.9</ecNumber>
    </recommendedName>
</protein>
<evidence type="ECO:0000256" key="3">
    <source>
        <dbReference type="ARBA" id="ARBA00022741"/>
    </source>
</evidence>
<gene>
    <name evidence="5" type="primary">cpgS</name>
    <name evidence="6" type="ORF">HA336_03780</name>
</gene>
<dbReference type="GO" id="GO:0005524">
    <property type="term" value="F:ATP binding"/>
    <property type="evidence" value="ECO:0007669"/>
    <property type="project" value="UniProtKB-KW"/>
</dbReference>
<comment type="similarity">
    <text evidence="5">Belongs to the cyclic 2,3-diphosphoglycerate synthetase family.</text>
</comment>
<sequence length="456" mass="49620">MTAVKRILALVDGEHYIPVTREALETVEELDLGELVGAVFIGGTEKISEPEAVKRELGVRVWLSESEDEIPVDMIVKVIEEEDVDVVLDLSDEPVVSPDNRFEIASAVLSAGAEYWCPDLRLKPVEFHDVLEKPSLRIIGTGKRVGKTAVSAYTCRVLNARGYNPCVVVMGRGGPREPEIVRGDEIELTPEYLLKEAEKGKHAASDHWEDALLSRIPTVGCRRCAGGLAGRTFTTNIVRGAKIANELPADFVVVEGSGAAVPPIKTDAGIVIVGANQPLEHIGGYLGPYRIRMCDLAIITMCEEPMADDAKIRKVERTVREAGDGIEVVLSVFRPKPTEDVEGKRAMFVTTAPEEVVSRLVEHLEEEYGCEIVGTSPHLSNRPKLRKDLEKYIDDADILLTELKAAAVDVATREALKAGLGVVYVDNVPIAVGGDYDHVGDAVENVAELAIDRFEG</sequence>
<evidence type="ECO:0000256" key="5">
    <source>
        <dbReference type="HAMAP-Rule" id="MF_01908"/>
    </source>
</evidence>
<dbReference type="InterPro" id="IPR016557">
    <property type="entry name" value="Cyc_diphosphoglycerate_synth"/>
</dbReference>
<organism evidence="6 7">
    <name type="scientific">Methanopyrus kandleri</name>
    <dbReference type="NCBI Taxonomy" id="2320"/>
    <lineage>
        <taxon>Archaea</taxon>
        <taxon>Methanobacteriati</taxon>
        <taxon>Methanobacteriota</taxon>
        <taxon>Methanomada group</taxon>
        <taxon>Methanopyri</taxon>
        <taxon>Methanopyrales</taxon>
        <taxon>Methanopyraceae</taxon>
        <taxon>Methanopyrus</taxon>
    </lineage>
</organism>
<accession>A0A832TGF2</accession>
<dbReference type="OMA" id="HAASDHW"/>
<reference evidence="6" key="1">
    <citation type="journal article" date="2020" name="bioRxiv">
        <title>A rank-normalized archaeal taxonomy based on genome phylogeny resolves widespread incomplete and uneven classifications.</title>
        <authorList>
            <person name="Rinke C."/>
            <person name="Chuvochina M."/>
            <person name="Mussig A.J."/>
            <person name="Chaumeil P.-A."/>
            <person name="Waite D.W."/>
            <person name="Whitman W.B."/>
            <person name="Parks D.H."/>
            <person name="Hugenholtz P."/>
        </authorList>
    </citation>
    <scope>NUCLEOTIDE SEQUENCE</scope>
    <source>
        <strain evidence="6">UBA8853</strain>
    </source>
</reference>
<comment type="subcellular location">
    <subcellularLocation>
        <location evidence="5">Cytoplasm</location>
    </subcellularLocation>
</comment>
<comment type="catalytic activity">
    <reaction evidence="5">
        <text>(2R)-2,3-bisphosphoglycerate + ATP + H(+) = cyclic (2R)-2,3-bisphosphoglycerate + ADP + phosphate</text>
        <dbReference type="Rhea" id="RHEA:42412"/>
        <dbReference type="ChEBI" id="CHEBI:15378"/>
        <dbReference type="ChEBI" id="CHEBI:30616"/>
        <dbReference type="ChEBI" id="CHEBI:43474"/>
        <dbReference type="ChEBI" id="CHEBI:58248"/>
        <dbReference type="ChEBI" id="CHEBI:79081"/>
        <dbReference type="ChEBI" id="CHEBI:456216"/>
        <dbReference type="EC" id="6.5.1.9"/>
    </reaction>
</comment>
<evidence type="ECO:0000256" key="4">
    <source>
        <dbReference type="ARBA" id="ARBA00022840"/>
    </source>
</evidence>
<evidence type="ECO:0000256" key="2">
    <source>
        <dbReference type="ARBA" id="ARBA00022598"/>
    </source>
</evidence>
<evidence type="ECO:0000256" key="1">
    <source>
        <dbReference type="ARBA" id="ARBA00022490"/>
    </source>
</evidence>
<dbReference type="EC" id="6.5.1.9" evidence="5"/>
<dbReference type="GeneID" id="1476606"/>